<dbReference type="Gene3D" id="1.20.120.1770">
    <property type="match status" value="1"/>
</dbReference>
<feature type="binding site" description="axial binding residue" evidence="12">
    <location>
        <position position="252"/>
    </location>
    <ligand>
        <name>heme b</name>
        <dbReference type="ChEBI" id="CHEBI:60344"/>
        <label>1</label>
    </ligand>
    <ligandPart>
        <name>Fe</name>
        <dbReference type="ChEBI" id="CHEBI:18248"/>
    </ligandPart>
</feature>
<organism evidence="17 18">
    <name type="scientific">Manihot esculenta</name>
    <name type="common">Cassava</name>
    <name type="synonym">Jatropha manihot</name>
    <dbReference type="NCBI Taxonomy" id="3983"/>
    <lineage>
        <taxon>Eukaryota</taxon>
        <taxon>Viridiplantae</taxon>
        <taxon>Streptophyta</taxon>
        <taxon>Embryophyta</taxon>
        <taxon>Tracheophyta</taxon>
        <taxon>Spermatophyta</taxon>
        <taxon>Magnoliopsida</taxon>
        <taxon>eudicotyledons</taxon>
        <taxon>Gunneridae</taxon>
        <taxon>Pentapetalae</taxon>
        <taxon>rosids</taxon>
        <taxon>fabids</taxon>
        <taxon>Malpighiales</taxon>
        <taxon>Euphorbiaceae</taxon>
        <taxon>Crotonoideae</taxon>
        <taxon>Manihoteae</taxon>
        <taxon>Manihot</taxon>
    </lineage>
</organism>
<keyword evidence="12" id="KW-0408">Iron</keyword>
<keyword evidence="8 13" id="KW-1133">Transmembrane helix</keyword>
<evidence type="ECO:0000256" key="2">
    <source>
        <dbReference type="ARBA" id="ARBA00022448"/>
    </source>
</evidence>
<dbReference type="OrthoDB" id="2419613at2759"/>
<keyword evidence="5 12" id="KW-0479">Metal-binding</keyword>
<evidence type="ECO:0000256" key="4">
    <source>
        <dbReference type="ARBA" id="ARBA00022692"/>
    </source>
</evidence>
<proteinExistence type="predicted"/>
<evidence type="ECO:0000256" key="1">
    <source>
        <dbReference type="ARBA" id="ARBA00004141"/>
    </source>
</evidence>
<evidence type="ECO:0000259" key="15">
    <source>
        <dbReference type="PROSITE" id="PS50836"/>
    </source>
</evidence>
<evidence type="ECO:0000256" key="3">
    <source>
        <dbReference type="ARBA" id="ARBA00022617"/>
    </source>
</evidence>
<dbReference type="CDD" id="cd09629">
    <property type="entry name" value="DOMON_CIL1_like"/>
    <property type="match status" value="1"/>
</dbReference>
<dbReference type="PROSITE" id="PS50939">
    <property type="entry name" value="CYTOCHROME_B561"/>
    <property type="match status" value="1"/>
</dbReference>
<dbReference type="Gramene" id="Manes.12G052000.1.v8.1">
    <property type="protein sequence ID" value="Manes.12G052000.1.v8.1.CDS"/>
    <property type="gene ID" value="Manes.12G052000.v8.1"/>
</dbReference>
<evidence type="ECO:0000313" key="17">
    <source>
        <dbReference type="EMBL" id="OAY34853.1"/>
    </source>
</evidence>
<keyword evidence="18" id="KW-1185">Reference proteome</keyword>
<feature type="domain" description="Cytochrome b561" evidence="16">
    <location>
        <begin position="176"/>
        <end position="376"/>
    </location>
</feature>
<feature type="binding site" description="axial binding residue" evidence="12">
    <location>
        <position position="285"/>
    </location>
    <ligand>
        <name>heme b</name>
        <dbReference type="ChEBI" id="CHEBI:60344"/>
        <label>1</label>
    </ligand>
    <ligandPart>
        <name>Fe</name>
        <dbReference type="ChEBI" id="CHEBI:18248"/>
    </ligandPart>
</feature>
<comment type="function">
    <text evidence="10">May act as a catecholamine-responsive trans-membrane electron transporter.</text>
</comment>
<dbReference type="AlphaFoldDB" id="A0A2C9UTT4"/>
<dbReference type="Proteomes" id="UP000091857">
    <property type="component" value="Chromosome 12"/>
</dbReference>
<evidence type="ECO:0000256" key="6">
    <source>
        <dbReference type="ARBA" id="ARBA00022729"/>
    </source>
</evidence>
<dbReference type="InterPro" id="IPR017214">
    <property type="entry name" value="UCP037471"/>
</dbReference>
<evidence type="ECO:0000259" key="16">
    <source>
        <dbReference type="PROSITE" id="PS50939"/>
    </source>
</evidence>
<evidence type="ECO:0000256" key="7">
    <source>
        <dbReference type="ARBA" id="ARBA00022982"/>
    </source>
</evidence>
<feature type="transmembrane region" description="Helical" evidence="13">
    <location>
        <begin position="352"/>
        <end position="376"/>
    </location>
</feature>
<dbReference type="InterPro" id="IPR006593">
    <property type="entry name" value="Cyt_b561/ferric_Rdtase_TM"/>
</dbReference>
<feature type="signal peptide" evidence="14">
    <location>
        <begin position="1"/>
        <end position="27"/>
    </location>
</feature>
<dbReference type="GO" id="GO:0046872">
    <property type="term" value="F:metal ion binding"/>
    <property type="evidence" value="ECO:0007669"/>
    <property type="project" value="UniProtKB-KW"/>
</dbReference>
<dbReference type="EMBL" id="CM004398">
    <property type="protein sequence ID" value="OAY34853.1"/>
    <property type="molecule type" value="Genomic_DNA"/>
</dbReference>
<evidence type="ECO:0000256" key="10">
    <source>
        <dbReference type="ARBA" id="ARBA00053871"/>
    </source>
</evidence>
<protein>
    <recommendedName>
        <fullName evidence="11">Cytochrome b561 and DOMON domain-containing protein</fullName>
    </recommendedName>
</protein>
<feature type="binding site" description="axial binding residue" evidence="12">
    <location>
        <position position="321"/>
    </location>
    <ligand>
        <name>heme b</name>
        <dbReference type="ChEBI" id="CHEBI:60344"/>
        <label>1</label>
    </ligand>
    <ligandPart>
        <name>Fe</name>
        <dbReference type="ChEBI" id="CHEBI:18248"/>
    </ligandPart>
</feature>
<feature type="domain" description="DOMON" evidence="15">
    <location>
        <begin position="50"/>
        <end position="168"/>
    </location>
</feature>
<evidence type="ECO:0000256" key="14">
    <source>
        <dbReference type="SAM" id="SignalP"/>
    </source>
</evidence>
<dbReference type="Pfam" id="PF04526">
    <property type="entry name" value="DUF568"/>
    <property type="match status" value="1"/>
</dbReference>
<gene>
    <name evidence="17" type="ORF">MANES_12G052000v8</name>
</gene>
<feature type="transmembrane region" description="Helical" evidence="13">
    <location>
        <begin position="217"/>
        <end position="235"/>
    </location>
</feature>
<comment type="cofactor">
    <cofactor evidence="11">
        <name>heme b</name>
        <dbReference type="ChEBI" id="CHEBI:60344"/>
    </cofactor>
    <text evidence="11">Binds 2 heme b groups non-covalently.</text>
</comment>
<dbReference type="FunFam" id="1.20.120.1770:FF:000007">
    <property type="entry name" value="Cytochrome b561 and DOMON domain-containing protein"/>
    <property type="match status" value="1"/>
</dbReference>
<feature type="chain" id="PRO_5012790603" description="Cytochrome b561 and DOMON domain-containing protein" evidence="14">
    <location>
        <begin position="28"/>
        <end position="400"/>
    </location>
</feature>
<evidence type="ECO:0000256" key="13">
    <source>
        <dbReference type="SAM" id="Phobius"/>
    </source>
</evidence>
<dbReference type="GO" id="GO:0016020">
    <property type="term" value="C:membrane"/>
    <property type="evidence" value="ECO:0007669"/>
    <property type="project" value="UniProtKB-SubCell"/>
</dbReference>
<evidence type="ECO:0000313" key="18">
    <source>
        <dbReference type="Proteomes" id="UP000091857"/>
    </source>
</evidence>
<keyword evidence="4 13" id="KW-0812">Transmembrane</keyword>
<dbReference type="PROSITE" id="PS50836">
    <property type="entry name" value="DOMON"/>
    <property type="match status" value="1"/>
</dbReference>
<dbReference type="InterPro" id="IPR005018">
    <property type="entry name" value="DOMON_domain"/>
</dbReference>
<dbReference type="Pfam" id="PF03188">
    <property type="entry name" value="Cytochrom_B561"/>
    <property type="match status" value="1"/>
</dbReference>
<reference evidence="18" key="1">
    <citation type="journal article" date="2016" name="Nat. Biotechnol.">
        <title>Sequencing wild and cultivated cassava and related species reveals extensive interspecific hybridization and genetic diversity.</title>
        <authorList>
            <person name="Bredeson J.V."/>
            <person name="Lyons J.B."/>
            <person name="Prochnik S.E."/>
            <person name="Wu G.A."/>
            <person name="Ha C.M."/>
            <person name="Edsinger-Gonzales E."/>
            <person name="Grimwood J."/>
            <person name="Schmutz J."/>
            <person name="Rabbi I.Y."/>
            <person name="Egesi C."/>
            <person name="Nauluvula P."/>
            <person name="Lebot V."/>
            <person name="Ndunguru J."/>
            <person name="Mkamilo G."/>
            <person name="Bart R.S."/>
            <person name="Setter T.L."/>
            <person name="Gleadow R.M."/>
            <person name="Kulakow P."/>
            <person name="Ferguson M.E."/>
            <person name="Rounsley S."/>
            <person name="Rokhsar D.S."/>
        </authorList>
    </citation>
    <scope>NUCLEOTIDE SEQUENCE [LARGE SCALE GENOMIC DNA]</scope>
    <source>
        <strain evidence="18">cv. AM560-2</strain>
    </source>
</reference>
<feature type="binding site" description="axial binding residue" evidence="12">
    <location>
        <position position="216"/>
    </location>
    <ligand>
        <name>heme b</name>
        <dbReference type="ChEBI" id="CHEBI:60344"/>
        <label>1</label>
    </ligand>
    <ligandPart>
        <name>Fe</name>
        <dbReference type="ChEBI" id="CHEBI:18248"/>
    </ligandPart>
</feature>
<keyword evidence="9 11" id="KW-0472">Membrane</keyword>
<keyword evidence="3" id="KW-0349">Heme</keyword>
<evidence type="ECO:0000256" key="12">
    <source>
        <dbReference type="PIRSR" id="PIRSR037471-1"/>
    </source>
</evidence>
<evidence type="ECO:0000256" key="5">
    <source>
        <dbReference type="ARBA" id="ARBA00022723"/>
    </source>
</evidence>
<dbReference type="InterPro" id="IPR045265">
    <property type="entry name" value="AIR12_DOMON"/>
</dbReference>
<dbReference type="STRING" id="3983.A0A2C9UTT4"/>
<dbReference type="SMART" id="SM00665">
    <property type="entry name" value="B561"/>
    <property type="match status" value="1"/>
</dbReference>
<feature type="transmembrane region" description="Helical" evidence="13">
    <location>
        <begin position="288"/>
        <end position="305"/>
    </location>
</feature>
<feature type="transmembrane region" description="Helical" evidence="13">
    <location>
        <begin position="317"/>
        <end position="337"/>
    </location>
</feature>
<dbReference type="CDD" id="cd08760">
    <property type="entry name" value="Cyt_b561_FRRS1_like"/>
    <property type="match status" value="1"/>
</dbReference>
<keyword evidence="2 11" id="KW-0813">Transport</keyword>
<comment type="subcellular location">
    <subcellularLocation>
        <location evidence="1">Membrane</location>
        <topology evidence="1">Multi-pass membrane protein</topology>
    </subcellularLocation>
</comment>
<sequence length="400" mass="43834">MASLFFPSLIFGFCIWVSLFSPSLAQAQTCSSQKFTGNDLYVHCVDLPTLTSYLHFTYDSANATLSIAYLASPAASNGWVSWAVNPTGTGMAGSQALVGYKDSKGSMTVKTYNISSYTLDSVVQSKLAFDVWDERAEENNGVMRIFAKIKVPANLAAKGMLNQVWQVGSSVDSKGVLTPHDMSAANLNAKGTLDLKGGQSVATGGVDSKTKKRNIHGVLNAVSWGVLFPIGVIMARYLRPFQAADPAWFYLHVSCQVSAYAIGVAGWATGLKLGSESKGVQWTAHRNIGITLFSLATLQIFALFLRPKKDHKYRFYWNIYHHGVGYAILVLSILNVFKGVDILHPQQKWKSIYIIVIAVLGGIAMLLEIITWIAVLRRSKKSTKHYDGFNGQGREQPFNN</sequence>
<keyword evidence="6 14" id="KW-0732">Signal</keyword>
<evidence type="ECO:0000256" key="11">
    <source>
        <dbReference type="PIRNR" id="PIRNR037471"/>
    </source>
</evidence>
<evidence type="ECO:0000256" key="8">
    <source>
        <dbReference type="ARBA" id="ARBA00022989"/>
    </source>
</evidence>
<dbReference type="PANTHER" id="PTHR23130:SF195">
    <property type="entry name" value="CYTOCHROME B561 AND DOMON DOMAIN-CONTAINING PROTEIN"/>
    <property type="match status" value="1"/>
</dbReference>
<name>A0A2C9UTT4_MANES</name>
<keyword evidence="7 11" id="KW-0249">Electron transport</keyword>
<dbReference type="PANTHER" id="PTHR23130">
    <property type="entry name" value="CYTOCHROME B561 AND DOMON DOMAIN-CONTAINING PROTEIN"/>
    <property type="match status" value="1"/>
</dbReference>
<accession>A0A2C9UTT4</accession>
<dbReference type="PIRSF" id="PIRSF037471">
    <property type="entry name" value="UCP037471"/>
    <property type="match status" value="1"/>
</dbReference>
<evidence type="ECO:0000256" key="9">
    <source>
        <dbReference type="ARBA" id="ARBA00023136"/>
    </source>
</evidence>
<comment type="caution">
    <text evidence="17">The sequence shown here is derived from an EMBL/GenBank/DDBJ whole genome shotgun (WGS) entry which is preliminary data.</text>
</comment>